<evidence type="ECO:0000259" key="1">
    <source>
        <dbReference type="Pfam" id="PF07000"/>
    </source>
</evidence>
<evidence type="ECO:0000313" key="4">
    <source>
        <dbReference type="WBParaSite" id="GPUH_0001230701-mRNA-1"/>
    </source>
</evidence>
<reference evidence="4" key="1">
    <citation type="submission" date="2016-06" db="UniProtKB">
        <authorList>
            <consortium name="WormBaseParasite"/>
        </authorList>
    </citation>
    <scope>IDENTIFICATION</scope>
</reference>
<proteinExistence type="predicted"/>
<dbReference type="AlphaFoldDB" id="A0A183DUA2"/>
<dbReference type="PANTHER" id="PTHR13379:SF0">
    <property type="entry name" value="UPF0415 PROTEIN C7ORF25"/>
    <property type="match status" value="1"/>
</dbReference>
<organism evidence="4">
    <name type="scientific">Gongylonema pulchrum</name>
    <dbReference type="NCBI Taxonomy" id="637853"/>
    <lineage>
        <taxon>Eukaryota</taxon>
        <taxon>Metazoa</taxon>
        <taxon>Ecdysozoa</taxon>
        <taxon>Nematoda</taxon>
        <taxon>Chromadorea</taxon>
        <taxon>Rhabditida</taxon>
        <taxon>Spirurina</taxon>
        <taxon>Spiruromorpha</taxon>
        <taxon>Spiruroidea</taxon>
        <taxon>Gongylonematidae</taxon>
        <taxon>Gongylonema</taxon>
    </lineage>
</organism>
<dbReference type="Pfam" id="PF07000">
    <property type="entry name" value="DUF1308"/>
    <property type="match status" value="1"/>
</dbReference>
<gene>
    <name evidence="2" type="ORF">GPUH_LOCUS12293</name>
</gene>
<name>A0A183DUA2_9BILA</name>
<dbReference type="OrthoDB" id="441890at2759"/>
<protein>
    <submittedName>
        <fullName evidence="4">DUF1308 domain-containing protein</fullName>
    </submittedName>
</protein>
<keyword evidence="3" id="KW-1185">Reference proteome</keyword>
<evidence type="ECO:0000313" key="3">
    <source>
        <dbReference type="Proteomes" id="UP000271098"/>
    </source>
</evidence>
<dbReference type="WBParaSite" id="GPUH_0001230701-mRNA-1">
    <property type="protein sequence ID" value="GPUH_0001230701-mRNA-1"/>
    <property type="gene ID" value="GPUH_0001230701"/>
</dbReference>
<dbReference type="InterPro" id="IPR010733">
    <property type="entry name" value="DUF1308"/>
</dbReference>
<accession>A0A183DUA2</accession>
<feature type="domain" description="DUF1308" evidence="1">
    <location>
        <begin position="90"/>
        <end position="203"/>
    </location>
</feature>
<evidence type="ECO:0000313" key="2">
    <source>
        <dbReference type="EMBL" id="VDN20213.1"/>
    </source>
</evidence>
<reference evidence="2 3" key="2">
    <citation type="submission" date="2018-11" db="EMBL/GenBank/DDBJ databases">
        <authorList>
            <consortium name="Pathogen Informatics"/>
        </authorList>
    </citation>
    <scope>NUCLEOTIDE SEQUENCE [LARGE SCALE GENOMIC DNA]</scope>
</reference>
<dbReference type="EMBL" id="UYRT01079197">
    <property type="protein sequence ID" value="VDN20213.1"/>
    <property type="molecule type" value="Genomic_DNA"/>
</dbReference>
<dbReference type="Proteomes" id="UP000271098">
    <property type="component" value="Unassembled WGS sequence"/>
</dbReference>
<sequence length="216" mass="23991">MDFIGAGVHIQMAQSHQYFFKPPEVVFEFVNGVPDMLARKLELIGVKVIGREVTFPVRATFLTFDMLKSLEISCAESRHCAIEGSSVDTINLDVTAVFVLISSLTHENGAQYDYDSQLLNAQAAQERKKPALPLLLKAIKDKRLIICRTAFNSVQSILSTVAGPGEKARANELFKKVEIVEDKLSDRTATLKLSDQINERAKVCTHLVCRLITALQ</sequence>
<dbReference type="PANTHER" id="PTHR13379">
    <property type="entry name" value="UNCHARACTERIZED DUF1308"/>
    <property type="match status" value="1"/>
</dbReference>